<dbReference type="PROSITE" id="PS50102">
    <property type="entry name" value="RRM"/>
    <property type="match status" value="1"/>
</dbReference>
<dbReference type="GO" id="GO:0006397">
    <property type="term" value="P:mRNA processing"/>
    <property type="evidence" value="ECO:0007669"/>
    <property type="project" value="UniProtKB-KW"/>
</dbReference>
<feature type="region of interest" description="Disordered" evidence="8">
    <location>
        <begin position="455"/>
        <end position="486"/>
    </location>
</feature>
<dbReference type="GO" id="GO:0010629">
    <property type="term" value="P:negative regulation of gene expression"/>
    <property type="evidence" value="ECO:0007669"/>
    <property type="project" value="UniProtKB-ARBA"/>
</dbReference>
<feature type="compositionally biased region" description="Polar residues" evidence="8">
    <location>
        <begin position="539"/>
        <end position="558"/>
    </location>
</feature>
<organism evidence="10">
    <name type="scientific">Ditylum brightwellii</name>
    <dbReference type="NCBI Taxonomy" id="49249"/>
    <lineage>
        <taxon>Eukaryota</taxon>
        <taxon>Sar</taxon>
        <taxon>Stramenopiles</taxon>
        <taxon>Ochrophyta</taxon>
        <taxon>Bacillariophyta</taxon>
        <taxon>Mediophyceae</taxon>
        <taxon>Lithodesmiophycidae</taxon>
        <taxon>Lithodesmiales</taxon>
        <taxon>Lithodesmiaceae</taxon>
        <taxon>Ditylum</taxon>
    </lineage>
</organism>
<dbReference type="GO" id="GO:0008380">
    <property type="term" value="P:RNA splicing"/>
    <property type="evidence" value="ECO:0007669"/>
    <property type="project" value="UniProtKB-KW"/>
</dbReference>
<evidence type="ECO:0000256" key="8">
    <source>
        <dbReference type="SAM" id="MobiDB-lite"/>
    </source>
</evidence>
<dbReference type="InterPro" id="IPR035979">
    <property type="entry name" value="RBD_domain_sf"/>
</dbReference>
<evidence type="ECO:0000256" key="7">
    <source>
        <dbReference type="PROSITE-ProRule" id="PRU00176"/>
    </source>
</evidence>
<dbReference type="EMBL" id="HBGN01000229">
    <property type="protein sequence ID" value="CAD9313719.1"/>
    <property type="molecule type" value="Transcribed_RNA"/>
</dbReference>
<dbReference type="GO" id="GO:0009967">
    <property type="term" value="P:positive regulation of signal transduction"/>
    <property type="evidence" value="ECO:0007669"/>
    <property type="project" value="UniProtKB-ARBA"/>
</dbReference>
<dbReference type="GO" id="GO:0003729">
    <property type="term" value="F:mRNA binding"/>
    <property type="evidence" value="ECO:0007669"/>
    <property type="project" value="UniProtKB-ARBA"/>
</dbReference>
<evidence type="ECO:0000313" key="10">
    <source>
        <dbReference type="EMBL" id="CAD9313719.1"/>
    </source>
</evidence>
<sequence length="628" mass="66421">MGSGGGEGEPGNSRDEMSKITDSDTTEPTGSAGGEDGGKNKISGETPPAQDQSETVETFTSYQPQLAAYYHESPSQSASGGYDLHAVLLQQQTGSAQFARQYPAGIPPLPLSPAVASTNTALGGNAVGVIPPASPIFPAVAGVIEHLESPVGGHRPPNNHGDPSTGPSYVQQNLPAGIPLYGGMQYHGYGGAGIGYANPGDTVSPPLSPDQRALSERASFAQGQQHIFAAPTGSPSPQLHPQGMFRSGVGRSANLNHRSPSFEDMLPPSALDPDRSQSTYSPYAAAQLSPQPSAAGIGADFYPQPSWCYSPGGYSGSAQEQQYQPRLAQAHVMHGGRIPRQSPHSPGGHRGLHGGMPYYAATTPGPPIQTTASNKGPDGANLFIFHIPNHFTNLDMFNLFCHYGNLISVRIMVEKDTGRSRGFGFVSYDKPEAAAMAIKELNGFVIGNKRLKVQHKQIKSSDTPPMHQQQHQGRQRHNQQPYSSAQYEESLIDDEGMLRNHLGMPSSVSEDVALQSNPQWYNVDESAQHPPDVSDLAEGTTSSNPVSPDKSSGGSNPVSEDILRHPSDIADVDNGATSRTSDHDSDANQCRQSSGTLMENSNGISGNSSVSPLINLEPLRSALPDVSK</sequence>
<protein>
    <recommendedName>
        <fullName evidence="9">RRM domain-containing protein</fullName>
    </recommendedName>
</protein>
<dbReference type="Pfam" id="PF00076">
    <property type="entry name" value="RRM_1"/>
    <property type="match status" value="1"/>
</dbReference>
<proteinExistence type="predicted"/>
<dbReference type="GO" id="GO:0005737">
    <property type="term" value="C:cytoplasm"/>
    <property type="evidence" value="ECO:0007669"/>
    <property type="project" value="UniProtKB-ARBA"/>
</dbReference>
<feature type="domain" description="RRM" evidence="9">
    <location>
        <begin position="380"/>
        <end position="458"/>
    </location>
</feature>
<feature type="compositionally biased region" description="Low complexity" evidence="8">
    <location>
        <begin position="600"/>
        <end position="611"/>
    </location>
</feature>
<dbReference type="AlphaFoldDB" id="A0A6V2HLT3"/>
<feature type="compositionally biased region" description="Polar residues" evidence="8">
    <location>
        <begin position="49"/>
        <end position="58"/>
    </location>
</feature>
<keyword evidence="3" id="KW-0677">Repeat</keyword>
<reference evidence="10" key="1">
    <citation type="submission" date="2021-01" db="EMBL/GenBank/DDBJ databases">
        <authorList>
            <person name="Corre E."/>
            <person name="Pelletier E."/>
            <person name="Niang G."/>
            <person name="Scheremetjew M."/>
            <person name="Finn R."/>
            <person name="Kale V."/>
            <person name="Holt S."/>
            <person name="Cochrane G."/>
            <person name="Meng A."/>
            <person name="Brown T."/>
            <person name="Cohen L."/>
        </authorList>
    </citation>
    <scope>NUCLEOTIDE SEQUENCE</scope>
    <source>
        <strain evidence="10">Pop2</strain>
    </source>
</reference>
<comment type="subcellular location">
    <subcellularLocation>
        <location evidence="1">Nucleus</location>
    </subcellularLocation>
</comment>
<keyword evidence="2" id="KW-0507">mRNA processing</keyword>
<dbReference type="PANTHER" id="PTHR48028">
    <property type="entry name" value="GLYCINE-RICH RNA-BINDING PROTEIN RZ1A"/>
    <property type="match status" value="1"/>
</dbReference>
<feature type="compositionally biased region" description="Basic and acidic residues" evidence="8">
    <location>
        <begin position="12"/>
        <end position="22"/>
    </location>
</feature>
<evidence type="ECO:0000256" key="5">
    <source>
        <dbReference type="ARBA" id="ARBA00023187"/>
    </source>
</evidence>
<feature type="region of interest" description="Disordered" evidence="8">
    <location>
        <begin position="1"/>
        <end position="58"/>
    </location>
</feature>
<keyword evidence="6" id="KW-0539">Nucleus</keyword>
<name>A0A6V2HLT3_9STRA</name>
<evidence type="ECO:0000256" key="4">
    <source>
        <dbReference type="ARBA" id="ARBA00022884"/>
    </source>
</evidence>
<dbReference type="CDD" id="cd12362">
    <property type="entry name" value="RRM3_CELF1-6"/>
    <property type="match status" value="1"/>
</dbReference>
<evidence type="ECO:0000259" key="9">
    <source>
        <dbReference type="PROSITE" id="PS50102"/>
    </source>
</evidence>
<keyword evidence="4 7" id="KW-0694">RNA-binding</keyword>
<dbReference type="SMART" id="SM00360">
    <property type="entry name" value="RRM"/>
    <property type="match status" value="1"/>
</dbReference>
<accession>A0A6V2HLT3</accession>
<dbReference type="InterPro" id="IPR051106">
    <property type="entry name" value="RNA-bind/splicing_reg"/>
</dbReference>
<dbReference type="PANTHER" id="PTHR48028:SF4">
    <property type="entry name" value="SC35-LIKE SPLICING FACTOR"/>
    <property type="match status" value="1"/>
</dbReference>
<dbReference type="Gene3D" id="3.30.70.330">
    <property type="match status" value="1"/>
</dbReference>
<evidence type="ECO:0000256" key="1">
    <source>
        <dbReference type="ARBA" id="ARBA00004123"/>
    </source>
</evidence>
<feature type="region of interest" description="Disordered" evidence="8">
    <location>
        <begin position="247"/>
        <end position="281"/>
    </location>
</feature>
<gene>
    <name evidence="10" type="ORF">DBRI1063_LOCUS125</name>
</gene>
<evidence type="ECO:0000256" key="2">
    <source>
        <dbReference type="ARBA" id="ARBA00022664"/>
    </source>
</evidence>
<dbReference type="GO" id="GO:0005634">
    <property type="term" value="C:nucleus"/>
    <property type="evidence" value="ECO:0007669"/>
    <property type="project" value="UniProtKB-SubCell"/>
</dbReference>
<dbReference type="FunFam" id="3.30.70.330:FF:000383">
    <property type="entry name" value="Sex lethal, isoform D"/>
    <property type="match status" value="1"/>
</dbReference>
<evidence type="ECO:0000256" key="3">
    <source>
        <dbReference type="ARBA" id="ARBA00022737"/>
    </source>
</evidence>
<dbReference type="InterPro" id="IPR000504">
    <property type="entry name" value="RRM_dom"/>
</dbReference>
<feature type="compositionally biased region" description="Polar residues" evidence="8">
    <location>
        <begin position="587"/>
        <end position="599"/>
    </location>
</feature>
<dbReference type="SUPFAM" id="SSF54928">
    <property type="entry name" value="RNA-binding domain, RBD"/>
    <property type="match status" value="1"/>
</dbReference>
<dbReference type="InterPro" id="IPR012677">
    <property type="entry name" value="Nucleotide-bd_a/b_plait_sf"/>
</dbReference>
<feature type="region of interest" description="Disordered" evidence="8">
    <location>
        <begin position="522"/>
        <end position="628"/>
    </location>
</feature>
<keyword evidence="5" id="KW-0508">mRNA splicing</keyword>
<evidence type="ECO:0000256" key="6">
    <source>
        <dbReference type="ARBA" id="ARBA00023242"/>
    </source>
</evidence>